<sequence length="80" mass="9270">MSSRRSQSSYDEYALDSRVARMESDISYIKRDITELKSDIKEVRDDIDKIRTTDFRIMFGALITTALGLAGLMARGFHWF</sequence>
<comment type="caution">
    <text evidence="2">The sequence shown here is derived from an EMBL/GenBank/DDBJ whole genome shotgun (WGS) entry which is preliminary data.</text>
</comment>
<dbReference type="EMBL" id="AAGVNP010000036">
    <property type="protein sequence ID" value="EBS4546050.1"/>
    <property type="molecule type" value="Genomic_DNA"/>
</dbReference>
<evidence type="ECO:0000256" key="1">
    <source>
        <dbReference type="SAM" id="Phobius"/>
    </source>
</evidence>
<keyword evidence="1" id="KW-0812">Transmembrane</keyword>
<organism evidence="2">
    <name type="scientific">Salmonella newport</name>
    <dbReference type="NCBI Taxonomy" id="108619"/>
    <lineage>
        <taxon>Bacteria</taxon>
        <taxon>Pseudomonadati</taxon>
        <taxon>Pseudomonadota</taxon>
        <taxon>Gammaproteobacteria</taxon>
        <taxon>Enterobacterales</taxon>
        <taxon>Enterobacteriaceae</taxon>
        <taxon>Salmonella</taxon>
    </lineage>
</organism>
<feature type="transmembrane region" description="Helical" evidence="1">
    <location>
        <begin position="57"/>
        <end position="77"/>
    </location>
</feature>
<keyword evidence="1" id="KW-1133">Transmembrane helix</keyword>
<proteinExistence type="predicted"/>
<dbReference type="AlphaFoldDB" id="A0A5U9VPC0"/>
<evidence type="ECO:0008006" key="3">
    <source>
        <dbReference type="Google" id="ProtNLM"/>
    </source>
</evidence>
<dbReference type="Proteomes" id="UP000839885">
    <property type="component" value="Unassembled WGS sequence"/>
</dbReference>
<name>A0A5U9VPC0_SALNE</name>
<dbReference type="Gene3D" id="1.20.5.170">
    <property type="match status" value="1"/>
</dbReference>
<evidence type="ECO:0000313" key="2">
    <source>
        <dbReference type="EMBL" id="EBS4546050.1"/>
    </source>
</evidence>
<accession>A0A5U9VPC0</accession>
<protein>
    <recommendedName>
        <fullName evidence="3">Hemolysin XhlA</fullName>
    </recommendedName>
</protein>
<gene>
    <name evidence="2" type="ORF">DQK32_09100</name>
</gene>
<reference evidence="2" key="1">
    <citation type="submission" date="2018-06" db="EMBL/GenBank/DDBJ databases">
        <authorList>
            <person name="Ashton P.M."/>
            <person name="Dallman T."/>
            <person name="Nair S."/>
            <person name="De Pinna E."/>
            <person name="Peters T."/>
            <person name="Grant K."/>
        </authorList>
    </citation>
    <scope>NUCLEOTIDE SEQUENCE [LARGE SCALE GENOMIC DNA]</scope>
    <source>
        <strain evidence="2">160804</strain>
    </source>
</reference>
<keyword evidence="1" id="KW-0472">Membrane</keyword>